<organism evidence="2 3">
    <name type="scientific">Novosphingobium aquiterrae</name>
    <dbReference type="NCBI Taxonomy" id="624388"/>
    <lineage>
        <taxon>Bacteria</taxon>
        <taxon>Pseudomonadati</taxon>
        <taxon>Pseudomonadota</taxon>
        <taxon>Alphaproteobacteria</taxon>
        <taxon>Sphingomonadales</taxon>
        <taxon>Sphingomonadaceae</taxon>
        <taxon>Novosphingobium</taxon>
    </lineage>
</organism>
<dbReference type="Proteomes" id="UP001589943">
    <property type="component" value="Unassembled WGS sequence"/>
</dbReference>
<name>A0ABV6PNA8_9SPHN</name>
<dbReference type="Pfam" id="PF10677">
    <property type="entry name" value="DUF2490"/>
    <property type="match status" value="1"/>
</dbReference>
<evidence type="ECO:0000313" key="2">
    <source>
        <dbReference type="EMBL" id="MFC0590892.1"/>
    </source>
</evidence>
<accession>A0ABV6PNA8</accession>
<feature type="chain" id="PRO_5045533787" evidence="1">
    <location>
        <begin position="23"/>
        <end position="223"/>
    </location>
</feature>
<evidence type="ECO:0000256" key="1">
    <source>
        <dbReference type="SAM" id="SignalP"/>
    </source>
</evidence>
<gene>
    <name evidence="2" type="ORF">ACFFF7_15920</name>
</gene>
<keyword evidence="1" id="KW-0732">Signal</keyword>
<dbReference type="RefSeq" id="WP_379482317.1">
    <property type="nucleotide sequence ID" value="NZ_JBHLTL010000011.1"/>
</dbReference>
<reference evidence="2 3" key="1">
    <citation type="submission" date="2024-09" db="EMBL/GenBank/DDBJ databases">
        <authorList>
            <person name="Sun Q."/>
            <person name="Mori K."/>
        </authorList>
    </citation>
    <scope>NUCLEOTIDE SEQUENCE [LARGE SCALE GENOMIC DNA]</scope>
    <source>
        <strain evidence="2 3">NCAIM B.02537</strain>
    </source>
</reference>
<dbReference type="InterPro" id="IPR019619">
    <property type="entry name" value="DUF2490"/>
</dbReference>
<feature type="signal peptide" evidence="1">
    <location>
        <begin position="1"/>
        <end position="22"/>
    </location>
</feature>
<keyword evidence="3" id="KW-1185">Reference proteome</keyword>
<dbReference type="EMBL" id="JBHLTL010000011">
    <property type="protein sequence ID" value="MFC0590892.1"/>
    <property type="molecule type" value="Genomic_DNA"/>
</dbReference>
<evidence type="ECO:0000313" key="3">
    <source>
        <dbReference type="Proteomes" id="UP001589943"/>
    </source>
</evidence>
<sequence>MRITKLAAVAAPLACLATPAMADEDTQYWQTANVSVALSPTVRVSNELVARSSEARGFYELENVTMLNYKVTKQITIAAGYVHNPTYLHGDFAAMERRAREQVTYDNFAKLGPVKLTGRIRMEQRWRDNVAGTGWRLRPFLKVSMPLIGKASLNLTHESFINLNTTTFQKVDGYDRMRNAVFVSAPLNKQVSVDFGYLNQLGIVRGGADKSDHVITAGVSANF</sequence>
<proteinExistence type="predicted"/>
<comment type="caution">
    <text evidence="2">The sequence shown here is derived from an EMBL/GenBank/DDBJ whole genome shotgun (WGS) entry which is preliminary data.</text>
</comment>
<protein>
    <submittedName>
        <fullName evidence="2">DUF2490 domain-containing protein</fullName>
    </submittedName>
</protein>